<sequence length="215" mass="24368">MEGQELLRRITGFQGCARGYLVRKEMRSVQVEFEDIVREIDGDVDHLEWRGSFLPIPHFHDDDYDNPLQTILKVQSKGKAERPVMLEEPNGESDVCQPVTEVLVPERDETQNTIPANVSREPSCPVGADREKEESMLGEEGMTDTSSAWSSVDMSYSSLVLKGSQIRSLARDVAHTPEALQLHRKSLAMELLWLQQAIASRKKYLTLKQKLQTSE</sequence>
<reference evidence="2" key="1">
    <citation type="submission" date="2025-08" db="UniProtKB">
        <authorList>
            <consortium name="RefSeq"/>
        </authorList>
    </citation>
    <scope>IDENTIFICATION</scope>
</reference>
<dbReference type="PANTHER" id="PTHR16049">
    <property type="entry name" value="IQ DOMAIN-CONTAINING PROTEIN C"/>
    <property type="match status" value="1"/>
</dbReference>
<evidence type="ECO:0000313" key="1">
    <source>
        <dbReference type="Proteomes" id="UP000504632"/>
    </source>
</evidence>
<protein>
    <submittedName>
        <fullName evidence="2">IQ domain-containing protein C</fullName>
    </submittedName>
</protein>
<dbReference type="FunCoup" id="A0A6J2V7C1">
    <property type="interactions" value="3"/>
</dbReference>
<proteinExistence type="predicted"/>
<name>A0A6J2V7C1_CHACN</name>
<keyword evidence="1" id="KW-1185">Reference proteome</keyword>
<dbReference type="PANTHER" id="PTHR16049:SF8">
    <property type="entry name" value="IQ DOMAIN-CONTAINING PROTEIN C"/>
    <property type="match status" value="1"/>
</dbReference>
<dbReference type="RefSeq" id="XP_030628214.1">
    <property type="nucleotide sequence ID" value="XM_030772354.1"/>
</dbReference>
<gene>
    <name evidence="2" type="primary">iqcc</name>
</gene>
<dbReference type="InParanoid" id="A0A6J2V7C1"/>
<accession>A0A6J2V7C1</accession>
<evidence type="ECO:0000313" key="2">
    <source>
        <dbReference type="RefSeq" id="XP_030628214.1"/>
    </source>
</evidence>
<dbReference type="Proteomes" id="UP000504632">
    <property type="component" value="Chromosome 4"/>
</dbReference>
<dbReference type="PROSITE" id="PS50096">
    <property type="entry name" value="IQ"/>
    <property type="match status" value="1"/>
</dbReference>
<dbReference type="CTD" id="55721"/>
<dbReference type="InterPro" id="IPR042506">
    <property type="entry name" value="IQCC"/>
</dbReference>
<organism evidence="1 2">
    <name type="scientific">Chanos chanos</name>
    <name type="common">Milkfish</name>
    <name type="synonym">Mugil chanos</name>
    <dbReference type="NCBI Taxonomy" id="29144"/>
    <lineage>
        <taxon>Eukaryota</taxon>
        <taxon>Metazoa</taxon>
        <taxon>Chordata</taxon>
        <taxon>Craniata</taxon>
        <taxon>Vertebrata</taxon>
        <taxon>Euteleostomi</taxon>
        <taxon>Actinopterygii</taxon>
        <taxon>Neopterygii</taxon>
        <taxon>Teleostei</taxon>
        <taxon>Ostariophysi</taxon>
        <taxon>Gonorynchiformes</taxon>
        <taxon>Chanidae</taxon>
        <taxon>Chanos</taxon>
    </lineage>
</organism>
<dbReference type="AlphaFoldDB" id="A0A6J2V7C1"/>
<dbReference type="GeneID" id="115810424"/>
<dbReference type="OrthoDB" id="6161953at2759"/>